<feature type="region of interest" description="Disordered" evidence="1">
    <location>
        <begin position="1"/>
        <end position="23"/>
    </location>
</feature>
<dbReference type="Pfam" id="PF10545">
    <property type="entry name" value="MADF_DNA_bdg"/>
    <property type="match status" value="1"/>
</dbReference>
<dbReference type="GO" id="GO:0005667">
    <property type="term" value="C:transcription regulator complex"/>
    <property type="evidence" value="ECO:0007669"/>
    <property type="project" value="TreeGrafter"/>
</dbReference>
<accession>A0A034W6T3</accession>
<dbReference type="InterPro" id="IPR006578">
    <property type="entry name" value="MADF-dom"/>
</dbReference>
<dbReference type="InterPro" id="IPR039353">
    <property type="entry name" value="TF_Adf1"/>
</dbReference>
<dbReference type="SMART" id="SM00595">
    <property type="entry name" value="MADF"/>
    <property type="match status" value="1"/>
</dbReference>
<sequence>MGSNACSTKQRPEHDKPKGKAYTDIKNKKTFKADKKLCNLVEQHPQLYDKGHKGYGQKKATDEAWRTIADSLGKSVSQCKARWEKLRAEYMAYLRSLEADKEQRGRKGQFKETAVAAENKELYNKHFFEILRCYMQDMTQREQSLCHISMLQAVHEISAMKQASGDGIDCIQNEIKYLVDKIDEPGLRTLQEIIQKRLNRSNKADMFSISKPQLVNDEVTIKN</sequence>
<dbReference type="GO" id="GO:0005634">
    <property type="term" value="C:nucleus"/>
    <property type="evidence" value="ECO:0007669"/>
    <property type="project" value="TreeGrafter"/>
</dbReference>
<dbReference type="OrthoDB" id="6577442at2759"/>
<feature type="domain" description="MADF" evidence="2">
    <location>
        <begin position="36"/>
        <end position="116"/>
    </location>
</feature>
<dbReference type="PANTHER" id="PTHR12243">
    <property type="entry name" value="MADF DOMAIN TRANSCRIPTION FACTOR"/>
    <property type="match status" value="1"/>
</dbReference>
<dbReference type="AlphaFoldDB" id="A0A034W6T3"/>
<name>A0A034W6T3_BACDO</name>
<dbReference type="Gene3D" id="1.10.10.60">
    <property type="entry name" value="Homeodomain-like"/>
    <property type="match status" value="1"/>
</dbReference>
<feature type="compositionally biased region" description="Basic and acidic residues" evidence="1">
    <location>
        <begin position="10"/>
        <end position="23"/>
    </location>
</feature>
<evidence type="ECO:0000313" key="3">
    <source>
        <dbReference type="EMBL" id="JAC50424.1"/>
    </source>
</evidence>
<dbReference type="GO" id="GO:0006357">
    <property type="term" value="P:regulation of transcription by RNA polymerase II"/>
    <property type="evidence" value="ECO:0007669"/>
    <property type="project" value="TreeGrafter"/>
</dbReference>
<dbReference type="PANTHER" id="PTHR12243:SF60">
    <property type="entry name" value="SI:CH211-15D5.12-RELATED"/>
    <property type="match status" value="1"/>
</dbReference>
<evidence type="ECO:0000259" key="2">
    <source>
        <dbReference type="PROSITE" id="PS51029"/>
    </source>
</evidence>
<reference evidence="3" key="1">
    <citation type="journal article" date="2014" name="BMC Genomics">
        <title>Characterizing the developmental transcriptome of the oriental fruit fly, Bactrocera dorsalis (Diptera: Tephritidae) through comparative genomic analysis with Drosophila melanogaster utilizing modENCODE datasets.</title>
        <authorList>
            <person name="Geib S.M."/>
            <person name="Calla B."/>
            <person name="Hall B."/>
            <person name="Hou S."/>
            <person name="Manoukis N.C."/>
        </authorList>
    </citation>
    <scope>NUCLEOTIDE SEQUENCE</scope>
    <source>
        <strain evidence="3">Punador</strain>
    </source>
</reference>
<evidence type="ECO:0000256" key="1">
    <source>
        <dbReference type="SAM" id="MobiDB-lite"/>
    </source>
</evidence>
<dbReference type="EMBL" id="GAKP01008528">
    <property type="protein sequence ID" value="JAC50424.1"/>
    <property type="molecule type" value="Transcribed_RNA"/>
</dbReference>
<protein>
    <recommendedName>
        <fullName evidence="2">MADF domain-containing protein</fullName>
    </recommendedName>
</protein>
<organism evidence="3">
    <name type="scientific">Bactrocera dorsalis</name>
    <name type="common">Oriental fruit fly</name>
    <name type="synonym">Dacus dorsalis</name>
    <dbReference type="NCBI Taxonomy" id="27457"/>
    <lineage>
        <taxon>Eukaryota</taxon>
        <taxon>Metazoa</taxon>
        <taxon>Ecdysozoa</taxon>
        <taxon>Arthropoda</taxon>
        <taxon>Hexapoda</taxon>
        <taxon>Insecta</taxon>
        <taxon>Pterygota</taxon>
        <taxon>Neoptera</taxon>
        <taxon>Endopterygota</taxon>
        <taxon>Diptera</taxon>
        <taxon>Brachycera</taxon>
        <taxon>Muscomorpha</taxon>
        <taxon>Tephritoidea</taxon>
        <taxon>Tephritidae</taxon>
        <taxon>Bactrocera</taxon>
        <taxon>Bactrocera</taxon>
    </lineage>
</organism>
<dbReference type="PROSITE" id="PS51029">
    <property type="entry name" value="MADF"/>
    <property type="match status" value="1"/>
</dbReference>
<proteinExistence type="predicted"/>